<gene>
    <name evidence="12" type="ORF">F0357_11485</name>
</gene>
<keyword evidence="4" id="KW-0808">Transferase</keyword>
<proteinExistence type="inferred from homology"/>
<protein>
    <submittedName>
        <fullName evidence="12">L,D-transpeptidase</fullName>
    </submittedName>
</protein>
<keyword evidence="6 9" id="KW-0133">Cell shape</keyword>
<dbReference type="PROSITE" id="PS52029">
    <property type="entry name" value="LD_TPASE"/>
    <property type="match status" value="1"/>
</dbReference>
<keyword evidence="10" id="KW-0732">Signal</keyword>
<dbReference type="GO" id="GO:0016757">
    <property type="term" value="F:glycosyltransferase activity"/>
    <property type="evidence" value="ECO:0007669"/>
    <property type="project" value="UniProtKB-KW"/>
</dbReference>
<dbReference type="FunFam" id="2.40.440.10:FF:000002">
    <property type="entry name" value="L,D-transpeptidase ErfK/SrfK"/>
    <property type="match status" value="1"/>
</dbReference>
<evidence type="ECO:0000256" key="5">
    <source>
        <dbReference type="ARBA" id="ARBA00022801"/>
    </source>
</evidence>
<dbReference type="InterPro" id="IPR005490">
    <property type="entry name" value="LD_TPept_cat_dom"/>
</dbReference>
<keyword evidence="7 9" id="KW-0573">Peptidoglycan synthesis</keyword>
<dbReference type="InterPro" id="IPR050979">
    <property type="entry name" value="LD-transpeptidase"/>
</dbReference>
<dbReference type="RefSeq" id="WP_153481404.1">
    <property type="nucleotide sequence ID" value="NZ_VWNA01000001.1"/>
</dbReference>
<feature type="active site" description="Nucleophile" evidence="9">
    <location>
        <position position="185"/>
    </location>
</feature>
<evidence type="ECO:0000259" key="11">
    <source>
        <dbReference type="PROSITE" id="PS52029"/>
    </source>
</evidence>
<comment type="similarity">
    <text evidence="2">Belongs to the YkuD family.</text>
</comment>
<dbReference type="CDD" id="cd16913">
    <property type="entry name" value="YkuD_like"/>
    <property type="match status" value="1"/>
</dbReference>
<dbReference type="AlphaFoldDB" id="A0A6A7Y2F8"/>
<dbReference type="UniPathway" id="UPA00219"/>
<evidence type="ECO:0000256" key="2">
    <source>
        <dbReference type="ARBA" id="ARBA00005992"/>
    </source>
</evidence>
<sequence length="243" mass="26456">MRRFLVLAAALTAAALVQTGAASAQTGPGVALPKEPAGQFFDPNSKTWVTYYMTPEEQQRRRAALLARQVVPYETEQPAGTVVVDTYTKYLYFVQADGKAMRYGIGVGKEGFEWSGVERISRKAEWPSWTPPAEMRARRPGLPAFMQGGPKNPLGARALYLGSTLYRIHGTNEEWSIGYAVSSGCIRMMNADVIDLYGRVGVGTKVVIIGPGSPFPSTDPFVTAEMRRKLQLPAPALVPKTAS</sequence>
<evidence type="ECO:0000313" key="12">
    <source>
        <dbReference type="EMBL" id="MQT13254.1"/>
    </source>
</evidence>
<keyword evidence="5" id="KW-0378">Hydrolase</keyword>
<evidence type="ECO:0000256" key="4">
    <source>
        <dbReference type="ARBA" id="ARBA00022679"/>
    </source>
</evidence>
<reference evidence="12 13" key="1">
    <citation type="submission" date="2019-09" db="EMBL/GenBank/DDBJ databases">
        <title>Segnochrobactrum spirostomi gen. nov., sp. nov., isolated from the ciliate Spirostomum cf. yagiui and description of a novel family, Segnochrobactraceae fam. nov. within the order Rhizobiales of the class Alphaproteobacteria.</title>
        <authorList>
            <person name="Akter S."/>
            <person name="Shazib S.U.A."/>
            <person name="Shin M.K."/>
        </authorList>
    </citation>
    <scope>NUCLEOTIDE SEQUENCE [LARGE SCALE GENOMIC DNA]</scope>
    <source>
        <strain evidence="12 13">Sp-1</strain>
    </source>
</reference>
<dbReference type="InterPro" id="IPR038063">
    <property type="entry name" value="Transpep_catalytic_dom"/>
</dbReference>
<dbReference type="GO" id="GO:0005576">
    <property type="term" value="C:extracellular region"/>
    <property type="evidence" value="ECO:0007669"/>
    <property type="project" value="TreeGrafter"/>
</dbReference>
<dbReference type="GO" id="GO:0018104">
    <property type="term" value="P:peptidoglycan-protein cross-linking"/>
    <property type="evidence" value="ECO:0007669"/>
    <property type="project" value="TreeGrafter"/>
</dbReference>
<feature type="chain" id="PRO_5025599347" evidence="10">
    <location>
        <begin position="25"/>
        <end position="243"/>
    </location>
</feature>
<accession>A0A6A7Y2F8</accession>
<comment type="pathway">
    <text evidence="1 9">Cell wall biogenesis; peptidoglycan biosynthesis.</text>
</comment>
<keyword evidence="13" id="KW-1185">Reference proteome</keyword>
<evidence type="ECO:0000313" key="13">
    <source>
        <dbReference type="Proteomes" id="UP000332515"/>
    </source>
</evidence>
<feature type="active site" description="Proton donor/acceptor" evidence="9">
    <location>
        <position position="169"/>
    </location>
</feature>
<dbReference type="GO" id="GO:0008360">
    <property type="term" value="P:regulation of cell shape"/>
    <property type="evidence" value="ECO:0007669"/>
    <property type="project" value="UniProtKB-UniRule"/>
</dbReference>
<feature type="domain" description="L,D-TPase catalytic" evidence="11">
    <location>
        <begin position="80"/>
        <end position="209"/>
    </location>
</feature>
<evidence type="ECO:0000256" key="3">
    <source>
        <dbReference type="ARBA" id="ARBA00022676"/>
    </source>
</evidence>
<evidence type="ECO:0000256" key="7">
    <source>
        <dbReference type="ARBA" id="ARBA00022984"/>
    </source>
</evidence>
<feature type="signal peptide" evidence="10">
    <location>
        <begin position="1"/>
        <end position="24"/>
    </location>
</feature>
<dbReference type="PANTHER" id="PTHR30582">
    <property type="entry name" value="L,D-TRANSPEPTIDASE"/>
    <property type="match status" value="1"/>
</dbReference>
<dbReference type="PANTHER" id="PTHR30582:SF24">
    <property type="entry name" value="L,D-TRANSPEPTIDASE ERFK_SRFK-RELATED"/>
    <property type="match status" value="1"/>
</dbReference>
<dbReference type="EMBL" id="VWNA01000001">
    <property type="protein sequence ID" value="MQT13254.1"/>
    <property type="molecule type" value="Genomic_DNA"/>
</dbReference>
<organism evidence="12 13">
    <name type="scientific">Segnochrobactrum spirostomi</name>
    <dbReference type="NCBI Taxonomy" id="2608987"/>
    <lineage>
        <taxon>Bacteria</taxon>
        <taxon>Pseudomonadati</taxon>
        <taxon>Pseudomonadota</taxon>
        <taxon>Alphaproteobacteria</taxon>
        <taxon>Hyphomicrobiales</taxon>
        <taxon>Segnochrobactraceae</taxon>
        <taxon>Segnochrobactrum</taxon>
    </lineage>
</organism>
<dbReference type="SUPFAM" id="SSF141523">
    <property type="entry name" value="L,D-transpeptidase catalytic domain-like"/>
    <property type="match status" value="1"/>
</dbReference>
<dbReference type="Pfam" id="PF03734">
    <property type="entry name" value="YkuD"/>
    <property type="match status" value="1"/>
</dbReference>
<evidence type="ECO:0000256" key="10">
    <source>
        <dbReference type="SAM" id="SignalP"/>
    </source>
</evidence>
<evidence type="ECO:0000256" key="6">
    <source>
        <dbReference type="ARBA" id="ARBA00022960"/>
    </source>
</evidence>
<evidence type="ECO:0000256" key="1">
    <source>
        <dbReference type="ARBA" id="ARBA00004752"/>
    </source>
</evidence>
<dbReference type="GO" id="GO:0071555">
    <property type="term" value="P:cell wall organization"/>
    <property type="evidence" value="ECO:0007669"/>
    <property type="project" value="UniProtKB-UniRule"/>
</dbReference>
<comment type="caution">
    <text evidence="12">The sequence shown here is derived from an EMBL/GenBank/DDBJ whole genome shotgun (WGS) entry which is preliminary data.</text>
</comment>
<name>A0A6A7Y2F8_9HYPH</name>
<evidence type="ECO:0000256" key="8">
    <source>
        <dbReference type="ARBA" id="ARBA00023316"/>
    </source>
</evidence>
<dbReference type="Proteomes" id="UP000332515">
    <property type="component" value="Unassembled WGS sequence"/>
</dbReference>
<keyword evidence="3" id="KW-0328">Glycosyltransferase</keyword>
<dbReference type="Gene3D" id="2.40.440.10">
    <property type="entry name" value="L,D-transpeptidase catalytic domain-like"/>
    <property type="match status" value="1"/>
</dbReference>
<keyword evidence="8 9" id="KW-0961">Cell wall biogenesis/degradation</keyword>
<evidence type="ECO:0000256" key="9">
    <source>
        <dbReference type="PROSITE-ProRule" id="PRU01373"/>
    </source>
</evidence>
<dbReference type="GO" id="GO:0071972">
    <property type="term" value="F:peptidoglycan L,D-transpeptidase activity"/>
    <property type="evidence" value="ECO:0007669"/>
    <property type="project" value="TreeGrafter"/>
</dbReference>